<dbReference type="Gene3D" id="3.30.1330.90">
    <property type="entry name" value="D-3-phosphoglycerate dehydrogenase, domain 3"/>
    <property type="match status" value="1"/>
</dbReference>
<accession>A0A1H1NP83</accession>
<dbReference type="STRING" id="1203190.GCA_000312345_01728"/>
<dbReference type="EC" id="4.3.1.17" evidence="11"/>
<comment type="pathway">
    <text evidence="2">Carbohydrate biosynthesis; gluconeogenesis.</text>
</comment>
<dbReference type="eggNOG" id="COG1760">
    <property type="taxonomic scope" value="Bacteria"/>
</dbReference>
<keyword evidence="5 11" id="KW-0004">4Fe-4S</keyword>
<dbReference type="GO" id="GO:0051539">
    <property type="term" value="F:4 iron, 4 sulfur cluster binding"/>
    <property type="evidence" value="ECO:0007669"/>
    <property type="project" value="UniProtKB-UniRule"/>
</dbReference>
<dbReference type="GO" id="GO:0006094">
    <property type="term" value="P:gluconeogenesis"/>
    <property type="evidence" value="ECO:0007669"/>
    <property type="project" value="UniProtKB-KW"/>
</dbReference>
<dbReference type="InterPro" id="IPR004644">
    <property type="entry name" value="Fe-S_L-Ser_mono"/>
</dbReference>
<evidence type="ECO:0000256" key="2">
    <source>
        <dbReference type="ARBA" id="ARBA00004742"/>
    </source>
</evidence>
<organism evidence="14 15">
    <name type="scientific">Corynebacterium timonense</name>
    <dbReference type="NCBI Taxonomy" id="441500"/>
    <lineage>
        <taxon>Bacteria</taxon>
        <taxon>Bacillati</taxon>
        <taxon>Actinomycetota</taxon>
        <taxon>Actinomycetes</taxon>
        <taxon>Mycobacteriales</taxon>
        <taxon>Corynebacteriaceae</taxon>
        <taxon>Corynebacterium</taxon>
    </lineage>
</organism>
<reference evidence="14 15" key="1">
    <citation type="submission" date="2016-10" db="EMBL/GenBank/DDBJ databases">
        <authorList>
            <person name="de Groot N.N."/>
        </authorList>
    </citation>
    <scope>NUCLEOTIDE SEQUENCE [LARGE SCALE GENOMIC DNA]</scope>
    <source>
        <strain evidence="14 15">DSM 45434</strain>
    </source>
</reference>
<protein>
    <recommendedName>
        <fullName evidence="11">L-serine dehydratase</fullName>
        <ecNumber evidence="11">4.3.1.17</ecNumber>
    </recommendedName>
</protein>
<keyword evidence="15" id="KW-1185">Reference proteome</keyword>
<dbReference type="InterPro" id="IPR005130">
    <property type="entry name" value="Ser_deHydtase-like_asu"/>
</dbReference>
<dbReference type="Proteomes" id="UP000182237">
    <property type="component" value="Chromosome I"/>
</dbReference>
<keyword evidence="9 11" id="KW-0456">Lyase</keyword>
<evidence type="ECO:0000256" key="3">
    <source>
        <dbReference type="ARBA" id="ARBA00008636"/>
    </source>
</evidence>
<dbReference type="InterPro" id="IPR051318">
    <property type="entry name" value="Fe-S_L-Ser"/>
</dbReference>
<dbReference type="GO" id="GO:0003941">
    <property type="term" value="F:L-serine ammonia-lyase activity"/>
    <property type="evidence" value="ECO:0007669"/>
    <property type="project" value="UniProtKB-UniRule"/>
</dbReference>
<evidence type="ECO:0000256" key="9">
    <source>
        <dbReference type="ARBA" id="ARBA00023239"/>
    </source>
</evidence>
<gene>
    <name evidence="14" type="ORF">SAMN04488539_0814</name>
</gene>
<name>A0A1H1NP83_9CORY</name>
<evidence type="ECO:0000256" key="5">
    <source>
        <dbReference type="ARBA" id="ARBA00022485"/>
    </source>
</evidence>
<keyword evidence="6 11" id="KW-0479">Metal-binding</keyword>
<evidence type="ECO:0000259" key="13">
    <source>
        <dbReference type="Pfam" id="PF03315"/>
    </source>
</evidence>
<feature type="domain" description="Serine dehydratase-like alpha subunit" evidence="12">
    <location>
        <begin position="186"/>
        <end position="452"/>
    </location>
</feature>
<dbReference type="GO" id="GO:0046872">
    <property type="term" value="F:metal ion binding"/>
    <property type="evidence" value="ECO:0007669"/>
    <property type="project" value="UniProtKB-KW"/>
</dbReference>
<dbReference type="EMBL" id="LT629765">
    <property type="protein sequence ID" value="SDS00119.1"/>
    <property type="molecule type" value="Genomic_DNA"/>
</dbReference>
<keyword evidence="8 11" id="KW-0411">Iron-sulfur</keyword>
<proteinExistence type="inferred from homology"/>
<evidence type="ECO:0000256" key="1">
    <source>
        <dbReference type="ARBA" id="ARBA00001966"/>
    </source>
</evidence>
<dbReference type="InterPro" id="IPR005131">
    <property type="entry name" value="Ser_deHydtase_bsu"/>
</dbReference>
<dbReference type="Pfam" id="PF03313">
    <property type="entry name" value="SDH_alpha"/>
    <property type="match status" value="1"/>
</dbReference>
<keyword evidence="7 11" id="KW-0408">Iron</keyword>
<comment type="cofactor">
    <cofactor evidence="1 11">
        <name>[4Fe-4S] cluster</name>
        <dbReference type="ChEBI" id="CHEBI:49883"/>
    </cofactor>
</comment>
<evidence type="ECO:0000256" key="11">
    <source>
        <dbReference type="RuleBase" id="RU366059"/>
    </source>
</evidence>
<dbReference type="AlphaFoldDB" id="A0A1H1NP83"/>
<evidence type="ECO:0000256" key="10">
    <source>
        <dbReference type="ARBA" id="ARBA00049406"/>
    </source>
</evidence>
<dbReference type="Pfam" id="PF03315">
    <property type="entry name" value="SDH_beta"/>
    <property type="match status" value="1"/>
</dbReference>
<dbReference type="NCBIfam" id="TIGR00720">
    <property type="entry name" value="sda_mono"/>
    <property type="match status" value="1"/>
</dbReference>
<keyword evidence="4 11" id="KW-0312">Gluconeogenesis</keyword>
<comment type="catalytic activity">
    <reaction evidence="10 11">
        <text>L-serine = pyruvate + NH4(+)</text>
        <dbReference type="Rhea" id="RHEA:19169"/>
        <dbReference type="ChEBI" id="CHEBI:15361"/>
        <dbReference type="ChEBI" id="CHEBI:28938"/>
        <dbReference type="ChEBI" id="CHEBI:33384"/>
        <dbReference type="EC" id="4.3.1.17"/>
    </reaction>
</comment>
<evidence type="ECO:0000256" key="7">
    <source>
        <dbReference type="ARBA" id="ARBA00023004"/>
    </source>
</evidence>
<evidence type="ECO:0000313" key="14">
    <source>
        <dbReference type="EMBL" id="SDS00119.1"/>
    </source>
</evidence>
<dbReference type="InterPro" id="IPR029009">
    <property type="entry name" value="ASB_dom_sf"/>
</dbReference>
<dbReference type="SUPFAM" id="SSF143548">
    <property type="entry name" value="Serine metabolism enzymes domain"/>
    <property type="match status" value="1"/>
</dbReference>
<dbReference type="PANTHER" id="PTHR30182">
    <property type="entry name" value="L-SERINE DEHYDRATASE"/>
    <property type="match status" value="1"/>
</dbReference>
<dbReference type="PANTHER" id="PTHR30182:SF1">
    <property type="entry name" value="L-SERINE DEHYDRATASE 1"/>
    <property type="match status" value="1"/>
</dbReference>
<dbReference type="RefSeq" id="WP_019194529.1">
    <property type="nucleotide sequence ID" value="NZ_LT629765.1"/>
</dbReference>
<evidence type="ECO:0000313" key="15">
    <source>
        <dbReference type="Proteomes" id="UP000182237"/>
    </source>
</evidence>
<evidence type="ECO:0000256" key="8">
    <source>
        <dbReference type="ARBA" id="ARBA00023014"/>
    </source>
</evidence>
<evidence type="ECO:0000256" key="6">
    <source>
        <dbReference type="ARBA" id="ARBA00022723"/>
    </source>
</evidence>
<dbReference type="OrthoDB" id="9805537at2"/>
<comment type="similarity">
    <text evidence="3 11">Belongs to the iron-sulfur dependent L-serine dehydratase family.</text>
</comment>
<sequence>MSQNTVSVIDLFSIGIGPSSSHTVGPMRAANAFIERLGAQPSRVRVELRGSLAATGVGHGTDRAVLLGLVGWTPLTTSSDVAPRPGEAIPATGTIEGPDASVDYEVVFDPEPVPEHPNCLIFDAWDAEGNQIAERVEYFSVGGGFILDREGIEEKESESGITTTFDTPVIPFEFHSGAELMRLCSENGMTVAEIMRANEEALHGWDAVRDHLDAVWNVMQECVSHGLKSEGTLPGGLNVTRRAPRLYRLLTAEYEASTSRGLDAMEWVNLYALAVNEENAAHGQVVTAPTNGAAGIIPAVMHYCRDFTDDFTDERAREFLLTAAAIGVIIKTNASISGAEVGCQGEVGSASSMAAAGMCAILGGTPQQVENAAEIALEHNLGLTCDPVGGLVQVPCIERNAIGGVKAINAARLAKLGDGTNIVTLDDVVETMAATGRDMMTKYKETSMGGLAVQLGLPVNLTEC</sequence>
<evidence type="ECO:0000256" key="4">
    <source>
        <dbReference type="ARBA" id="ARBA00022432"/>
    </source>
</evidence>
<evidence type="ECO:0000259" key="12">
    <source>
        <dbReference type="Pfam" id="PF03313"/>
    </source>
</evidence>
<feature type="domain" description="Serine dehydratase beta chain" evidence="13">
    <location>
        <begin position="7"/>
        <end position="150"/>
    </location>
</feature>